<dbReference type="InterPro" id="IPR016174">
    <property type="entry name" value="Di-haem_cyt_TM"/>
</dbReference>
<feature type="domain" description="Flavinylation-associated cytochrome" evidence="2">
    <location>
        <begin position="9"/>
        <end position="65"/>
    </location>
</feature>
<dbReference type="Pfam" id="PF14358">
    <property type="entry name" value="DUF4405"/>
    <property type="match status" value="1"/>
</dbReference>
<gene>
    <name evidence="3" type="ORF">MSLAZ_1021</name>
</gene>
<dbReference type="STRING" id="1434111.MSLAZ_1021"/>
<keyword evidence="1" id="KW-0472">Membrane</keyword>
<dbReference type="InterPro" id="IPR025517">
    <property type="entry name" value="DUF4405"/>
</dbReference>
<dbReference type="AlphaFoldDB" id="A0A0E3S506"/>
<dbReference type="PATRIC" id="fig|1434111.4.peg.1307"/>
<organism evidence="3 4">
    <name type="scientific">Methanosarcina lacustris Z-7289</name>
    <dbReference type="NCBI Taxonomy" id="1434111"/>
    <lineage>
        <taxon>Archaea</taxon>
        <taxon>Methanobacteriati</taxon>
        <taxon>Methanobacteriota</taxon>
        <taxon>Stenosarchaea group</taxon>
        <taxon>Methanomicrobia</taxon>
        <taxon>Methanosarcinales</taxon>
        <taxon>Methanosarcinaceae</taxon>
        <taxon>Methanosarcina</taxon>
    </lineage>
</organism>
<evidence type="ECO:0000259" key="2">
    <source>
        <dbReference type="Pfam" id="PF14358"/>
    </source>
</evidence>
<dbReference type="GO" id="GO:0016020">
    <property type="term" value="C:membrane"/>
    <property type="evidence" value="ECO:0007669"/>
    <property type="project" value="InterPro"/>
</dbReference>
<name>A0A0E3S506_9EURY</name>
<reference evidence="3 4" key="1">
    <citation type="submission" date="2014-07" db="EMBL/GenBank/DDBJ databases">
        <title>Methanogenic archaea and the global carbon cycle.</title>
        <authorList>
            <person name="Henriksen J.R."/>
            <person name="Luke J."/>
            <person name="Reinhart S."/>
            <person name="Benedict M.N."/>
            <person name="Youngblut N.D."/>
            <person name="Metcalf M.E."/>
            <person name="Whitaker R.J."/>
            <person name="Metcalf W.W."/>
        </authorList>
    </citation>
    <scope>NUCLEOTIDE SEQUENCE [LARGE SCALE GENOMIC DNA]</scope>
    <source>
        <strain evidence="3 4">Z-7289</strain>
    </source>
</reference>
<accession>A0A0E3S506</accession>
<dbReference type="EMBL" id="CP009515">
    <property type="protein sequence ID" value="AKB74282.1"/>
    <property type="molecule type" value="Genomic_DNA"/>
</dbReference>
<sequence>MAKQPKLQILNVTLFLLLLLQLLTGIRLWFVELLRWEDSQTWMNLHLITGFGLVVLVLVHVYTNWWWVKSQFIFSK</sequence>
<dbReference type="Gene3D" id="1.20.950.20">
    <property type="entry name" value="Transmembrane di-heme cytochromes, Chain C"/>
    <property type="match status" value="1"/>
</dbReference>
<proteinExistence type="predicted"/>
<feature type="transmembrane region" description="Helical" evidence="1">
    <location>
        <begin position="42"/>
        <end position="67"/>
    </location>
</feature>
<keyword evidence="1" id="KW-1133">Transmembrane helix</keyword>
<dbReference type="HOGENOM" id="CLU_2645922_0_0_2"/>
<dbReference type="KEGG" id="mls:MSLAZ_1021"/>
<dbReference type="GO" id="GO:0022904">
    <property type="term" value="P:respiratory electron transport chain"/>
    <property type="evidence" value="ECO:0007669"/>
    <property type="project" value="InterPro"/>
</dbReference>
<dbReference type="SUPFAM" id="SSF81342">
    <property type="entry name" value="Transmembrane di-heme cytochromes"/>
    <property type="match status" value="1"/>
</dbReference>
<evidence type="ECO:0000313" key="3">
    <source>
        <dbReference type="EMBL" id="AKB74282.1"/>
    </source>
</evidence>
<dbReference type="RefSeq" id="WP_048125116.1">
    <property type="nucleotide sequence ID" value="NZ_CP009515.1"/>
</dbReference>
<feature type="transmembrane region" description="Helical" evidence="1">
    <location>
        <begin position="12"/>
        <end position="30"/>
    </location>
</feature>
<dbReference type="Proteomes" id="UP000033072">
    <property type="component" value="Chromosome"/>
</dbReference>
<keyword evidence="1" id="KW-0812">Transmembrane</keyword>
<protein>
    <recommendedName>
        <fullName evidence="2">Flavinylation-associated cytochrome domain-containing protein</fullName>
    </recommendedName>
</protein>
<evidence type="ECO:0000256" key="1">
    <source>
        <dbReference type="SAM" id="Phobius"/>
    </source>
</evidence>
<keyword evidence="4" id="KW-1185">Reference proteome</keyword>
<dbReference type="GeneID" id="24805742"/>
<evidence type="ECO:0000313" key="4">
    <source>
        <dbReference type="Proteomes" id="UP000033072"/>
    </source>
</evidence>